<protein>
    <submittedName>
        <fullName evidence="1 2">Uncharacterized protein</fullName>
    </submittedName>
</protein>
<organism evidence="1">
    <name type="scientific">Anopheles sinensis</name>
    <name type="common">Mosquito</name>
    <dbReference type="NCBI Taxonomy" id="74873"/>
    <lineage>
        <taxon>Eukaryota</taxon>
        <taxon>Metazoa</taxon>
        <taxon>Ecdysozoa</taxon>
        <taxon>Arthropoda</taxon>
        <taxon>Hexapoda</taxon>
        <taxon>Insecta</taxon>
        <taxon>Pterygota</taxon>
        <taxon>Neoptera</taxon>
        <taxon>Endopterygota</taxon>
        <taxon>Diptera</taxon>
        <taxon>Nematocera</taxon>
        <taxon>Culicoidea</taxon>
        <taxon>Culicidae</taxon>
        <taxon>Anophelinae</taxon>
        <taxon>Anopheles</taxon>
    </lineage>
</organism>
<reference evidence="2" key="2">
    <citation type="submission" date="2020-05" db="UniProtKB">
        <authorList>
            <consortium name="EnsemblMetazoa"/>
        </authorList>
    </citation>
    <scope>IDENTIFICATION</scope>
</reference>
<accession>A0A084VEJ0</accession>
<dbReference type="VEuPathDB" id="VectorBase:ASIC003547"/>
<evidence type="ECO:0000313" key="1">
    <source>
        <dbReference type="EMBL" id="KFB36384.1"/>
    </source>
</evidence>
<name>A0A084VEJ0_ANOSI</name>
<dbReference type="EMBL" id="ATLV01012278">
    <property type="status" value="NOT_ANNOTATED_CDS"/>
    <property type="molecule type" value="Genomic_DNA"/>
</dbReference>
<sequence length="109" mass="11940">MDSTGHKYRTVMSSRELIATLHRHRHHHHHQQQQLGGVCRVGSIFTTFLETQNGTMVDGYKLVLHVPCCRKEDVSGIVGACVCVYVSGVDNGAQVIPARSSAPSSPRVC</sequence>
<dbReference type="EnsemblMetazoa" id="ASIC003547-RA">
    <property type="protein sequence ID" value="ASIC003547-PA"/>
    <property type="gene ID" value="ASIC003547"/>
</dbReference>
<reference evidence="1 3" key="1">
    <citation type="journal article" date="2014" name="BMC Genomics">
        <title>Genome sequence of Anopheles sinensis provides insight into genetics basis of mosquito competence for malaria parasites.</title>
        <authorList>
            <person name="Zhou D."/>
            <person name="Zhang D."/>
            <person name="Ding G."/>
            <person name="Shi L."/>
            <person name="Hou Q."/>
            <person name="Ye Y."/>
            <person name="Xu Y."/>
            <person name="Zhou H."/>
            <person name="Xiong C."/>
            <person name="Li S."/>
            <person name="Yu J."/>
            <person name="Hong S."/>
            <person name="Yu X."/>
            <person name="Zou P."/>
            <person name="Chen C."/>
            <person name="Chang X."/>
            <person name="Wang W."/>
            <person name="Lv Y."/>
            <person name="Sun Y."/>
            <person name="Ma L."/>
            <person name="Shen B."/>
            <person name="Zhu C."/>
        </authorList>
    </citation>
    <scope>NUCLEOTIDE SEQUENCE [LARGE SCALE GENOMIC DNA]</scope>
</reference>
<dbReference type="EMBL" id="KE524778">
    <property type="protein sequence ID" value="KFB36384.1"/>
    <property type="molecule type" value="Genomic_DNA"/>
</dbReference>
<proteinExistence type="predicted"/>
<evidence type="ECO:0000313" key="2">
    <source>
        <dbReference type="EnsemblMetazoa" id="ASIC003547-PA"/>
    </source>
</evidence>
<dbReference type="Proteomes" id="UP000030765">
    <property type="component" value="Unassembled WGS sequence"/>
</dbReference>
<dbReference type="AlphaFoldDB" id="A0A084VEJ0"/>
<keyword evidence="3" id="KW-1185">Reference proteome</keyword>
<evidence type="ECO:0000313" key="3">
    <source>
        <dbReference type="Proteomes" id="UP000030765"/>
    </source>
</evidence>
<gene>
    <name evidence="1" type="ORF">ZHAS_00003547</name>
</gene>